<comment type="pathway">
    <text evidence="2">Lipid metabolism; fatty acid biosynthesis.</text>
</comment>
<comment type="caution">
    <text evidence="12">The sequence shown here is derived from an EMBL/GenBank/DDBJ whole genome shotgun (WGS) entry which is preliminary data.</text>
</comment>
<keyword evidence="7 11" id="KW-1133">Transmembrane helix</keyword>
<evidence type="ECO:0000256" key="4">
    <source>
        <dbReference type="ARBA" id="ARBA00022679"/>
    </source>
</evidence>
<dbReference type="GO" id="GO:0030148">
    <property type="term" value="P:sphingolipid biosynthetic process"/>
    <property type="evidence" value="ECO:0007669"/>
    <property type="project" value="TreeGrafter"/>
</dbReference>
<feature type="transmembrane region" description="Helical" evidence="11">
    <location>
        <begin position="226"/>
        <end position="253"/>
    </location>
</feature>
<comment type="similarity">
    <text evidence="11">Belongs to the ELO family.</text>
</comment>
<feature type="transmembrane region" description="Helical" evidence="11">
    <location>
        <begin position="66"/>
        <end position="86"/>
    </location>
</feature>
<keyword evidence="4 11" id="KW-0808">Transferase</keyword>
<dbReference type="GO" id="GO:0009922">
    <property type="term" value="F:fatty acid elongase activity"/>
    <property type="evidence" value="ECO:0007669"/>
    <property type="project" value="UniProtKB-EC"/>
</dbReference>
<evidence type="ECO:0000256" key="8">
    <source>
        <dbReference type="ARBA" id="ARBA00023098"/>
    </source>
</evidence>
<evidence type="ECO:0000256" key="2">
    <source>
        <dbReference type="ARBA" id="ARBA00005194"/>
    </source>
</evidence>
<feature type="transmembrane region" description="Helical" evidence="11">
    <location>
        <begin position="265"/>
        <end position="285"/>
    </location>
</feature>
<dbReference type="EC" id="2.3.1.199" evidence="11"/>
<dbReference type="InterPro" id="IPR002076">
    <property type="entry name" value="ELO_fam"/>
</dbReference>
<dbReference type="PANTHER" id="PTHR11157">
    <property type="entry name" value="FATTY ACID ACYL TRANSFERASE-RELATED"/>
    <property type="match status" value="1"/>
</dbReference>
<dbReference type="EMBL" id="BTRK01000006">
    <property type="protein sequence ID" value="GMR62838.1"/>
    <property type="molecule type" value="Genomic_DNA"/>
</dbReference>
<reference evidence="13" key="1">
    <citation type="submission" date="2022-10" db="EMBL/GenBank/DDBJ databases">
        <title>Genome assembly of Pristionchus species.</title>
        <authorList>
            <person name="Yoshida K."/>
            <person name="Sommer R.J."/>
        </authorList>
    </citation>
    <scope>NUCLEOTIDE SEQUENCE [LARGE SCALE GENOMIC DNA]</scope>
    <source>
        <strain evidence="13">RS5460</strain>
    </source>
</reference>
<comment type="subcellular location">
    <subcellularLocation>
        <location evidence="1">Membrane</location>
        <topology evidence="1">Multi-pass membrane protein</topology>
    </subcellularLocation>
</comment>
<evidence type="ECO:0000313" key="13">
    <source>
        <dbReference type="Proteomes" id="UP001328107"/>
    </source>
</evidence>
<evidence type="ECO:0000256" key="11">
    <source>
        <dbReference type="RuleBase" id="RU361115"/>
    </source>
</evidence>
<name>A0AAN5DFU7_9BILA</name>
<sequence>RHLGCHRCLLQMSEYPCNSSIPCLYQTDDYPLYYIPYQFPSFIGPERWWVENEKRTHSFIWRNWHYTVWIAVIYAAGVHILQRAMLHRKAFDLRGPMILWNGALALFSLFGTIRMAEEFVYVISTRPLLDSISYTYDPGQPGAFWAVLFAVSKLFELGDTAFVILRKKQLIFLHWYHHAIVLVYVWHAAREVVAGGRYFILMNYAVHTLMYAYYAVSAAGFRLPRFISMGITTMQTVQMLVGVAISFIVLYYKLQGRLMQQSFENLYFCFAIYVSFAFLFMNFFSKSYMGKKEQKDKVE</sequence>
<evidence type="ECO:0000256" key="6">
    <source>
        <dbReference type="ARBA" id="ARBA00022832"/>
    </source>
</evidence>
<keyword evidence="6 11" id="KW-0276">Fatty acid metabolism</keyword>
<dbReference type="Pfam" id="PF01151">
    <property type="entry name" value="ELO"/>
    <property type="match status" value="1"/>
</dbReference>
<dbReference type="GO" id="GO:0034625">
    <property type="term" value="P:fatty acid elongation, monounsaturated fatty acid"/>
    <property type="evidence" value="ECO:0007669"/>
    <property type="project" value="TreeGrafter"/>
</dbReference>
<keyword evidence="10 11" id="KW-0275">Fatty acid biosynthesis</keyword>
<evidence type="ECO:0000256" key="1">
    <source>
        <dbReference type="ARBA" id="ARBA00004141"/>
    </source>
</evidence>
<evidence type="ECO:0000256" key="5">
    <source>
        <dbReference type="ARBA" id="ARBA00022692"/>
    </source>
</evidence>
<gene>
    <name evidence="12" type="ORF">PMAYCL1PPCAC_33033</name>
</gene>
<evidence type="ECO:0000256" key="9">
    <source>
        <dbReference type="ARBA" id="ARBA00023136"/>
    </source>
</evidence>
<dbReference type="InterPro" id="IPR030457">
    <property type="entry name" value="ELO_CS"/>
</dbReference>
<dbReference type="PROSITE" id="PS01188">
    <property type="entry name" value="ELO"/>
    <property type="match status" value="1"/>
</dbReference>
<keyword evidence="5 11" id="KW-0812">Transmembrane</keyword>
<dbReference type="PANTHER" id="PTHR11157:SF5">
    <property type="entry name" value="ELONGATION OF VERY LONG CHAIN FATTY ACIDS PROTEIN"/>
    <property type="match status" value="1"/>
</dbReference>
<feature type="transmembrane region" description="Helical" evidence="11">
    <location>
        <begin position="195"/>
        <end position="214"/>
    </location>
</feature>
<protein>
    <recommendedName>
        <fullName evidence="11">Elongation of very long chain fatty acids protein</fullName>
        <ecNumber evidence="11">2.3.1.199</ecNumber>
    </recommendedName>
    <alternativeName>
        <fullName evidence="11">Very-long-chain 3-oxoacyl-CoA synthase</fullName>
    </alternativeName>
</protein>
<keyword evidence="3 11" id="KW-0444">Lipid biosynthesis</keyword>
<dbReference type="GO" id="GO:0034626">
    <property type="term" value="P:fatty acid elongation, polyunsaturated fatty acid"/>
    <property type="evidence" value="ECO:0007669"/>
    <property type="project" value="TreeGrafter"/>
</dbReference>
<feature type="transmembrane region" description="Helical" evidence="11">
    <location>
        <begin position="172"/>
        <end position="189"/>
    </location>
</feature>
<evidence type="ECO:0000313" key="12">
    <source>
        <dbReference type="EMBL" id="GMR62838.1"/>
    </source>
</evidence>
<keyword evidence="9 11" id="KW-0472">Membrane</keyword>
<keyword evidence="13" id="KW-1185">Reference proteome</keyword>
<proteinExistence type="inferred from homology"/>
<accession>A0AAN5DFU7</accession>
<dbReference type="GO" id="GO:0042761">
    <property type="term" value="P:very long-chain fatty acid biosynthetic process"/>
    <property type="evidence" value="ECO:0007669"/>
    <property type="project" value="TreeGrafter"/>
</dbReference>
<evidence type="ECO:0000256" key="7">
    <source>
        <dbReference type="ARBA" id="ARBA00022989"/>
    </source>
</evidence>
<evidence type="ECO:0000256" key="10">
    <source>
        <dbReference type="ARBA" id="ARBA00023160"/>
    </source>
</evidence>
<dbReference type="Proteomes" id="UP001328107">
    <property type="component" value="Unassembled WGS sequence"/>
</dbReference>
<comment type="catalytic activity">
    <reaction evidence="11">
        <text>a very-long-chain acyl-CoA + malonyl-CoA + H(+) = a very-long-chain 3-oxoacyl-CoA + CO2 + CoA</text>
        <dbReference type="Rhea" id="RHEA:32727"/>
        <dbReference type="ChEBI" id="CHEBI:15378"/>
        <dbReference type="ChEBI" id="CHEBI:16526"/>
        <dbReference type="ChEBI" id="CHEBI:57287"/>
        <dbReference type="ChEBI" id="CHEBI:57384"/>
        <dbReference type="ChEBI" id="CHEBI:90725"/>
        <dbReference type="ChEBI" id="CHEBI:90736"/>
        <dbReference type="EC" id="2.3.1.199"/>
    </reaction>
</comment>
<dbReference type="GO" id="GO:0019367">
    <property type="term" value="P:fatty acid elongation, saturated fatty acid"/>
    <property type="evidence" value="ECO:0007669"/>
    <property type="project" value="TreeGrafter"/>
</dbReference>
<dbReference type="AlphaFoldDB" id="A0AAN5DFU7"/>
<dbReference type="GO" id="GO:0005789">
    <property type="term" value="C:endoplasmic reticulum membrane"/>
    <property type="evidence" value="ECO:0007669"/>
    <property type="project" value="TreeGrafter"/>
</dbReference>
<feature type="transmembrane region" description="Helical" evidence="11">
    <location>
        <begin position="98"/>
        <end position="123"/>
    </location>
</feature>
<feature type="non-terminal residue" evidence="12">
    <location>
        <position position="1"/>
    </location>
</feature>
<evidence type="ECO:0000256" key="3">
    <source>
        <dbReference type="ARBA" id="ARBA00022516"/>
    </source>
</evidence>
<organism evidence="12 13">
    <name type="scientific">Pristionchus mayeri</name>
    <dbReference type="NCBI Taxonomy" id="1317129"/>
    <lineage>
        <taxon>Eukaryota</taxon>
        <taxon>Metazoa</taxon>
        <taxon>Ecdysozoa</taxon>
        <taxon>Nematoda</taxon>
        <taxon>Chromadorea</taxon>
        <taxon>Rhabditida</taxon>
        <taxon>Rhabditina</taxon>
        <taxon>Diplogasteromorpha</taxon>
        <taxon>Diplogasteroidea</taxon>
        <taxon>Neodiplogasteridae</taxon>
        <taxon>Pristionchus</taxon>
    </lineage>
</organism>
<keyword evidence="8 11" id="KW-0443">Lipid metabolism</keyword>